<keyword evidence="4" id="KW-0472">Membrane</keyword>
<comment type="caution">
    <text evidence="6">The sequence shown here is derived from an EMBL/GenBank/DDBJ whole genome shotgun (WGS) entry which is preliminary data.</text>
</comment>
<dbReference type="Gene3D" id="3.30.70.330">
    <property type="match status" value="1"/>
</dbReference>
<evidence type="ECO:0000313" key="6">
    <source>
        <dbReference type="EMBL" id="KAK7241560.1"/>
    </source>
</evidence>
<evidence type="ECO:0000256" key="4">
    <source>
        <dbReference type="SAM" id="Phobius"/>
    </source>
</evidence>
<keyword evidence="4" id="KW-0812">Transmembrane</keyword>
<feature type="transmembrane region" description="Helical" evidence="4">
    <location>
        <begin position="51"/>
        <end position="72"/>
    </location>
</feature>
<sequence>MLPAIHVPTSAAGLGIAAVQCLNLASCFNEASSPAPYSKFAAAVPEKQALVSSRTGMFVIYAPALVVSSIALATAPAANGREALVAALLAAHMLKRCLEVAFVHAYSGRVALSLSCAIGSFYALVCLFERGQAEGFVRLAEPKAAELVAKIAADGKATLGGVDAAVAVLEGDAETEYHDRAAEAAKAARKRKGGGGKGGYRRKKHRS</sequence>
<organism evidence="6 7">
    <name type="scientific">Aureococcus anophagefferens</name>
    <name type="common">Harmful bloom alga</name>
    <dbReference type="NCBI Taxonomy" id="44056"/>
    <lineage>
        <taxon>Eukaryota</taxon>
        <taxon>Sar</taxon>
        <taxon>Stramenopiles</taxon>
        <taxon>Ochrophyta</taxon>
        <taxon>Pelagophyceae</taxon>
        <taxon>Pelagomonadales</taxon>
        <taxon>Pelagomonadaceae</taxon>
        <taxon>Aureococcus</taxon>
    </lineage>
</organism>
<feature type="region of interest" description="Disordered" evidence="3">
    <location>
        <begin position="182"/>
        <end position="207"/>
    </location>
</feature>
<proteinExistence type="predicted"/>
<evidence type="ECO:0000313" key="7">
    <source>
        <dbReference type="Proteomes" id="UP001363151"/>
    </source>
</evidence>
<feature type="transmembrane region" description="Helical" evidence="4">
    <location>
        <begin position="110"/>
        <end position="128"/>
    </location>
</feature>
<evidence type="ECO:0000256" key="1">
    <source>
        <dbReference type="ARBA" id="ARBA00022884"/>
    </source>
</evidence>
<accession>A0ABR1FZ59</accession>
<feature type="compositionally biased region" description="Basic residues" evidence="3">
    <location>
        <begin position="187"/>
        <end position="207"/>
    </location>
</feature>
<evidence type="ECO:0000256" key="3">
    <source>
        <dbReference type="SAM" id="MobiDB-lite"/>
    </source>
</evidence>
<keyword evidence="7" id="KW-1185">Reference proteome</keyword>
<dbReference type="EMBL" id="JBBJCI010000181">
    <property type="protein sequence ID" value="KAK7241560.1"/>
    <property type="molecule type" value="Genomic_DNA"/>
</dbReference>
<dbReference type="Proteomes" id="UP001363151">
    <property type="component" value="Unassembled WGS sequence"/>
</dbReference>
<reference evidence="6 7" key="1">
    <citation type="submission" date="2024-03" db="EMBL/GenBank/DDBJ databases">
        <title>Aureococcus anophagefferens CCMP1851 and Kratosvirus quantuckense: Draft genome of a second virus-susceptible host strain in the model system.</title>
        <authorList>
            <person name="Chase E."/>
            <person name="Truchon A.R."/>
            <person name="Schepens W."/>
            <person name="Wilhelm S.W."/>
        </authorList>
    </citation>
    <scope>NUCLEOTIDE SEQUENCE [LARGE SCALE GENOMIC DNA]</scope>
    <source>
        <strain evidence="6 7">CCMP1851</strain>
    </source>
</reference>
<feature type="domain" description="XRRM" evidence="5">
    <location>
        <begin position="60"/>
        <end position="207"/>
    </location>
</feature>
<keyword evidence="4" id="KW-1133">Transmembrane helix</keyword>
<dbReference type="InterPro" id="IPR012677">
    <property type="entry name" value="Nucleotide-bd_a/b_plait_sf"/>
</dbReference>
<gene>
    <name evidence="6" type="ORF">SO694_0027502</name>
</gene>
<dbReference type="PROSITE" id="PS51939">
    <property type="entry name" value="XRRM"/>
    <property type="match status" value="1"/>
</dbReference>
<dbReference type="Pfam" id="PF08777">
    <property type="entry name" value="RRM_3"/>
    <property type="match status" value="1"/>
</dbReference>
<evidence type="ECO:0000256" key="2">
    <source>
        <dbReference type="PROSITE-ProRule" id="PRU01288"/>
    </source>
</evidence>
<dbReference type="InterPro" id="IPR014886">
    <property type="entry name" value="La_xRRM"/>
</dbReference>
<evidence type="ECO:0000259" key="5">
    <source>
        <dbReference type="PROSITE" id="PS51939"/>
    </source>
</evidence>
<dbReference type="PANTHER" id="PTHR10556:SF35">
    <property type="entry name" value="3-OXO-5-ALPHA-STEROID 4-DEHYDROGENASE FAMILY PROTEIN"/>
    <property type="match status" value="1"/>
</dbReference>
<protein>
    <submittedName>
        <fullName evidence="6">3-oxo-5-alpha-steroid 4-dehydrogenase</fullName>
    </submittedName>
</protein>
<dbReference type="InterPro" id="IPR039357">
    <property type="entry name" value="SRD5A/TECR"/>
</dbReference>
<keyword evidence="1 2" id="KW-0694">RNA-binding</keyword>
<dbReference type="PANTHER" id="PTHR10556">
    <property type="entry name" value="3-OXO-5-ALPHA-STEROID 4-DEHYDROGENASE"/>
    <property type="match status" value="1"/>
</dbReference>
<name>A0ABR1FZ59_AURAN</name>